<dbReference type="PANTHER" id="PTHR30203">
    <property type="entry name" value="OUTER MEMBRANE CATION EFFLUX PROTEIN"/>
    <property type="match status" value="1"/>
</dbReference>
<dbReference type="Proteomes" id="UP000003374">
    <property type="component" value="Unassembled WGS sequence"/>
</dbReference>
<organism evidence="4 5">
    <name type="scientific">Nitrococcus mobilis Nb-231</name>
    <dbReference type="NCBI Taxonomy" id="314278"/>
    <lineage>
        <taxon>Bacteria</taxon>
        <taxon>Pseudomonadati</taxon>
        <taxon>Pseudomonadota</taxon>
        <taxon>Gammaproteobacteria</taxon>
        <taxon>Chromatiales</taxon>
        <taxon>Ectothiorhodospiraceae</taxon>
        <taxon>Nitrococcus</taxon>
    </lineage>
</organism>
<keyword evidence="2" id="KW-0564">Palmitate</keyword>
<gene>
    <name evidence="4" type="ORF">NB231_10203</name>
</gene>
<dbReference type="InterPro" id="IPR003423">
    <property type="entry name" value="OMP_efflux"/>
</dbReference>
<keyword evidence="2" id="KW-0472">Membrane</keyword>
<dbReference type="Pfam" id="PF02321">
    <property type="entry name" value="OEP"/>
    <property type="match status" value="2"/>
</dbReference>
<keyword evidence="3" id="KW-0175">Coiled coil</keyword>
<dbReference type="STRING" id="314278.NB231_10203"/>
<dbReference type="Gene3D" id="1.20.1600.10">
    <property type="entry name" value="Outer membrane efflux proteins (OEP)"/>
    <property type="match status" value="1"/>
</dbReference>
<dbReference type="NCBIfam" id="TIGR01845">
    <property type="entry name" value="outer_NodT"/>
    <property type="match status" value="1"/>
</dbReference>
<dbReference type="eggNOG" id="COG1538">
    <property type="taxonomic scope" value="Bacteria"/>
</dbReference>
<protein>
    <submittedName>
        <fullName evidence="4">Outer membrane channel protein</fullName>
    </submittedName>
</protein>
<sequence length="465" mass="51245">MSLGLLSACSSFFGPEYTTPQAPSKSTWSANPTGIAAANAIQPDWWRGFQDPYLNSLIRQAVAQGIDLRILAGRIAEARAAVGQAQATRLPTVNATTQASVTRSRVEILPGEFADPTTTHQYSARGALNWEIDIWGKLRKGVEAQQAAVRASQADWRAGYLTLASDVASIYFLIRQLDEQRGQQQKFLVNNQQILAIYERQYRDGLVARTAVLQQRAEGSDMRQLLLEFERQRQVAENQLATLLGTPAGEFKVPVVGQLERVRVPHVPAGLPADMLSRRPDIIAAEYRVLQAYDLIGQARLARLPSFSLTANGGAVSSVLSSLLKGFTFGLAPAINVPIFDASLKANVNVNEARAKIAAQQYRRTVITAYEEVENALVSLAFRKRQMQALKDQLKDLRTVNEQVRAQLKIGLVSQLQVFESQRRLLSAELLALTLHQQILSDTITLYKALGGGWPSEIVSKTLQE</sequence>
<proteinExistence type="inferred from homology"/>
<dbReference type="SUPFAM" id="SSF56954">
    <property type="entry name" value="Outer membrane efflux proteins (OEP)"/>
    <property type="match status" value="1"/>
</dbReference>
<dbReference type="PANTHER" id="PTHR30203:SF33">
    <property type="entry name" value="BLR4455 PROTEIN"/>
    <property type="match status" value="1"/>
</dbReference>
<dbReference type="GO" id="GO:0009279">
    <property type="term" value="C:cell outer membrane"/>
    <property type="evidence" value="ECO:0007669"/>
    <property type="project" value="UniProtKB-SubCell"/>
</dbReference>
<comment type="subcellular location">
    <subcellularLocation>
        <location evidence="2">Cell outer membrane</location>
        <topology evidence="2">Lipid-anchor</topology>
    </subcellularLocation>
</comment>
<reference evidence="4 5" key="1">
    <citation type="submission" date="2006-02" db="EMBL/GenBank/DDBJ databases">
        <authorList>
            <person name="Waterbury J."/>
            <person name="Ferriera S."/>
            <person name="Johnson J."/>
            <person name="Kravitz S."/>
            <person name="Halpern A."/>
            <person name="Remington K."/>
            <person name="Beeson K."/>
            <person name="Tran B."/>
            <person name="Rogers Y.-H."/>
            <person name="Friedman R."/>
            <person name="Venter J.C."/>
        </authorList>
    </citation>
    <scope>NUCLEOTIDE SEQUENCE [LARGE SCALE GENOMIC DNA]</scope>
    <source>
        <strain evidence="4 5">Nb-231</strain>
    </source>
</reference>
<dbReference type="Gene3D" id="2.20.200.10">
    <property type="entry name" value="Outer membrane efflux proteins (OEP)"/>
    <property type="match status" value="1"/>
</dbReference>
<keyword evidence="2" id="KW-0449">Lipoprotein</keyword>
<evidence type="ECO:0000313" key="5">
    <source>
        <dbReference type="Proteomes" id="UP000003374"/>
    </source>
</evidence>
<keyword evidence="5" id="KW-1185">Reference proteome</keyword>
<evidence type="ECO:0000256" key="1">
    <source>
        <dbReference type="ARBA" id="ARBA00007613"/>
    </source>
</evidence>
<evidence type="ECO:0000256" key="3">
    <source>
        <dbReference type="SAM" id="Coils"/>
    </source>
</evidence>
<comment type="caution">
    <text evidence="4">The sequence shown here is derived from an EMBL/GenBank/DDBJ whole genome shotgun (WGS) entry which is preliminary data.</text>
</comment>
<name>A4BNL8_9GAMM</name>
<dbReference type="EMBL" id="AAOF01000002">
    <property type="protein sequence ID" value="EAR22817.1"/>
    <property type="molecule type" value="Genomic_DNA"/>
</dbReference>
<keyword evidence="2" id="KW-0812">Transmembrane</keyword>
<keyword evidence="2" id="KW-1134">Transmembrane beta strand</keyword>
<dbReference type="AlphaFoldDB" id="A4BNL8"/>
<dbReference type="HOGENOM" id="CLU_012817_13_1_6"/>
<dbReference type="InterPro" id="IPR010131">
    <property type="entry name" value="MdtP/NodT-like"/>
</dbReference>
<comment type="similarity">
    <text evidence="1 2">Belongs to the outer membrane factor (OMF) (TC 1.B.17) family.</text>
</comment>
<evidence type="ECO:0000313" key="4">
    <source>
        <dbReference type="EMBL" id="EAR22817.1"/>
    </source>
</evidence>
<feature type="coiled-coil region" evidence="3">
    <location>
        <begin position="380"/>
        <end position="407"/>
    </location>
</feature>
<evidence type="ECO:0000256" key="2">
    <source>
        <dbReference type="RuleBase" id="RU362097"/>
    </source>
</evidence>
<dbReference type="GO" id="GO:0015562">
    <property type="term" value="F:efflux transmembrane transporter activity"/>
    <property type="evidence" value="ECO:0007669"/>
    <property type="project" value="InterPro"/>
</dbReference>
<accession>A4BNL8</accession>